<dbReference type="Proteomes" id="UP000182235">
    <property type="component" value="Unassembled WGS sequence"/>
</dbReference>
<keyword evidence="10" id="KW-1133">Transmembrane helix</keyword>
<reference evidence="11 12" key="1">
    <citation type="submission" date="2015-07" db="EMBL/GenBank/DDBJ databases">
        <title>Emmonsia species relationships and genome sequence.</title>
        <authorList>
            <consortium name="The Broad Institute Genomics Platform"/>
            <person name="Cuomo C.A."/>
            <person name="Munoz J.F."/>
            <person name="Imamovic A."/>
            <person name="Priest M.E."/>
            <person name="Young S."/>
            <person name="Clay O.K."/>
            <person name="McEwen J.G."/>
        </authorList>
    </citation>
    <scope>NUCLEOTIDE SEQUENCE [LARGE SCALE GENOMIC DNA]</scope>
    <source>
        <strain evidence="11 12">UAMH 9510</strain>
    </source>
</reference>
<dbReference type="PRINTS" id="PR00463">
    <property type="entry name" value="EP450I"/>
</dbReference>
<dbReference type="FunFam" id="1.10.630.10:FF:000050">
    <property type="entry name" value="Cytochrome P450 monooxygenase"/>
    <property type="match status" value="1"/>
</dbReference>
<accession>A0A1J9P5H3</accession>
<evidence type="ECO:0000256" key="8">
    <source>
        <dbReference type="PIRSR" id="PIRSR602401-1"/>
    </source>
</evidence>
<comment type="cofactor">
    <cofactor evidence="1 8">
        <name>heme</name>
        <dbReference type="ChEBI" id="CHEBI:30413"/>
    </cofactor>
</comment>
<dbReference type="PROSITE" id="PS00086">
    <property type="entry name" value="CYTOCHROME_P450"/>
    <property type="match status" value="1"/>
</dbReference>
<sequence>MLEILVLSFSHLLPYFVVLIFLFYITSNYYKHGLNRFPGPFWAKSTDIWRLIDVYGRHPEITHLKLHRQYGDVVRLGPNTLSFADPKAVKAIYGLNKGYTKSAFYPVQMAVSKGEILPSLFSSRDEAFHANLRKSVNSAFSMTALVQYEPMVDKTTEIFLDQTEALFASQNKVCNFSRWLQFYAFDVIGSITYSKRHGFIEKNEDIDGIVANLGRIFDYSATVGQMPWLDLVFWKNPLLNLLAKLGIRENSSPVARFAIARMRERIPDCEPNPSGKQDTTFQVQRDDLLSMFLKAQKARPDFMTDKRVLTMATSMAFAGSETTAISLASVFYYVMKTPACLQKLVDELKTAVDSGVIENRSSGLVSWSESQNLPYLDACVKEAFRMHPAAGLPLERITPTSGVEICGQHISGGTIVGCSAWVIHRRPEVFGEDVDVYRPERWINSDPEKVKEMNAAMFHFGAGARTCIGKNISLMEIYKLIPSFLRKFEVGASRKRPNPCRIPYLIVTSTSYLHFDQHFGIRR</sequence>
<dbReference type="GO" id="GO:0020037">
    <property type="term" value="F:heme binding"/>
    <property type="evidence" value="ECO:0007669"/>
    <property type="project" value="InterPro"/>
</dbReference>
<evidence type="ECO:0000313" key="11">
    <source>
        <dbReference type="EMBL" id="OJD11953.1"/>
    </source>
</evidence>
<keyword evidence="5 9" id="KW-0560">Oxidoreductase</keyword>
<dbReference type="GO" id="GO:0004497">
    <property type="term" value="F:monooxygenase activity"/>
    <property type="evidence" value="ECO:0007669"/>
    <property type="project" value="UniProtKB-KW"/>
</dbReference>
<keyword evidence="10" id="KW-0812">Transmembrane</keyword>
<dbReference type="PANTHER" id="PTHR24305">
    <property type="entry name" value="CYTOCHROME P450"/>
    <property type="match status" value="1"/>
</dbReference>
<dbReference type="InterPro" id="IPR050121">
    <property type="entry name" value="Cytochrome_P450_monoxygenase"/>
</dbReference>
<keyword evidence="3 8" id="KW-0349">Heme</keyword>
<protein>
    <recommendedName>
        <fullName evidence="13">Cytochrome P450 oxidoreductase</fullName>
    </recommendedName>
</protein>
<proteinExistence type="inferred from homology"/>
<evidence type="ECO:0000256" key="3">
    <source>
        <dbReference type="ARBA" id="ARBA00022617"/>
    </source>
</evidence>
<evidence type="ECO:0000256" key="6">
    <source>
        <dbReference type="ARBA" id="ARBA00023004"/>
    </source>
</evidence>
<organism evidence="11 12">
    <name type="scientific">Emergomyces pasteurianus Ep9510</name>
    <dbReference type="NCBI Taxonomy" id="1447872"/>
    <lineage>
        <taxon>Eukaryota</taxon>
        <taxon>Fungi</taxon>
        <taxon>Dikarya</taxon>
        <taxon>Ascomycota</taxon>
        <taxon>Pezizomycotina</taxon>
        <taxon>Eurotiomycetes</taxon>
        <taxon>Eurotiomycetidae</taxon>
        <taxon>Onygenales</taxon>
        <taxon>Ajellomycetaceae</taxon>
        <taxon>Emergomyces</taxon>
    </lineage>
</organism>
<evidence type="ECO:0000256" key="9">
    <source>
        <dbReference type="RuleBase" id="RU000461"/>
    </source>
</evidence>
<dbReference type="CDD" id="cd11060">
    <property type="entry name" value="CYP57A1-like"/>
    <property type="match status" value="1"/>
</dbReference>
<evidence type="ECO:0000256" key="5">
    <source>
        <dbReference type="ARBA" id="ARBA00023002"/>
    </source>
</evidence>
<keyword evidence="7 9" id="KW-0503">Monooxygenase</keyword>
<keyword evidence="10" id="KW-0472">Membrane</keyword>
<feature type="binding site" description="axial binding residue" evidence="8">
    <location>
        <position position="467"/>
    </location>
    <ligand>
        <name>heme</name>
        <dbReference type="ChEBI" id="CHEBI:30413"/>
    </ligand>
    <ligandPart>
        <name>Fe</name>
        <dbReference type="ChEBI" id="CHEBI:18248"/>
    </ligandPart>
</feature>
<evidence type="ECO:0000256" key="4">
    <source>
        <dbReference type="ARBA" id="ARBA00022723"/>
    </source>
</evidence>
<dbReference type="Gene3D" id="1.10.630.10">
    <property type="entry name" value="Cytochrome P450"/>
    <property type="match status" value="1"/>
</dbReference>
<dbReference type="PANTHER" id="PTHR24305:SF235">
    <property type="entry name" value="CYTOCHROME P450 MONOOXYGENASE APDB-RELATED"/>
    <property type="match status" value="1"/>
</dbReference>
<dbReference type="GO" id="GO:0005506">
    <property type="term" value="F:iron ion binding"/>
    <property type="evidence" value="ECO:0007669"/>
    <property type="project" value="InterPro"/>
</dbReference>
<dbReference type="AlphaFoldDB" id="A0A1J9P5H3"/>
<evidence type="ECO:0000256" key="2">
    <source>
        <dbReference type="ARBA" id="ARBA00010617"/>
    </source>
</evidence>
<evidence type="ECO:0000256" key="7">
    <source>
        <dbReference type="ARBA" id="ARBA00023033"/>
    </source>
</evidence>
<dbReference type="InterPro" id="IPR036396">
    <property type="entry name" value="Cyt_P450_sf"/>
</dbReference>
<dbReference type="InterPro" id="IPR002401">
    <property type="entry name" value="Cyt_P450_E_grp-I"/>
</dbReference>
<evidence type="ECO:0008006" key="13">
    <source>
        <dbReference type="Google" id="ProtNLM"/>
    </source>
</evidence>
<dbReference type="PRINTS" id="PR00385">
    <property type="entry name" value="P450"/>
</dbReference>
<name>A0A1J9P5H3_9EURO</name>
<gene>
    <name evidence="11" type="ORF">AJ78_07386</name>
</gene>
<dbReference type="GO" id="GO:0044550">
    <property type="term" value="P:secondary metabolite biosynthetic process"/>
    <property type="evidence" value="ECO:0007669"/>
    <property type="project" value="UniProtKB-ARBA"/>
</dbReference>
<evidence type="ECO:0000256" key="10">
    <source>
        <dbReference type="SAM" id="Phobius"/>
    </source>
</evidence>
<evidence type="ECO:0000313" key="12">
    <source>
        <dbReference type="Proteomes" id="UP000182235"/>
    </source>
</evidence>
<dbReference type="STRING" id="1447872.A0A1J9P5H3"/>
<feature type="transmembrane region" description="Helical" evidence="10">
    <location>
        <begin position="12"/>
        <end position="30"/>
    </location>
</feature>
<dbReference type="Pfam" id="PF00067">
    <property type="entry name" value="p450"/>
    <property type="match status" value="1"/>
</dbReference>
<dbReference type="GO" id="GO:0016705">
    <property type="term" value="F:oxidoreductase activity, acting on paired donors, with incorporation or reduction of molecular oxygen"/>
    <property type="evidence" value="ECO:0007669"/>
    <property type="project" value="InterPro"/>
</dbReference>
<dbReference type="InterPro" id="IPR001128">
    <property type="entry name" value="Cyt_P450"/>
</dbReference>
<dbReference type="EMBL" id="LGRN01000467">
    <property type="protein sequence ID" value="OJD11953.1"/>
    <property type="molecule type" value="Genomic_DNA"/>
</dbReference>
<keyword evidence="12" id="KW-1185">Reference proteome</keyword>
<comment type="caution">
    <text evidence="11">The sequence shown here is derived from an EMBL/GenBank/DDBJ whole genome shotgun (WGS) entry which is preliminary data.</text>
</comment>
<dbReference type="VEuPathDB" id="FungiDB:AJ78_07386"/>
<evidence type="ECO:0000256" key="1">
    <source>
        <dbReference type="ARBA" id="ARBA00001971"/>
    </source>
</evidence>
<dbReference type="SUPFAM" id="SSF48264">
    <property type="entry name" value="Cytochrome P450"/>
    <property type="match status" value="1"/>
</dbReference>
<keyword evidence="4 8" id="KW-0479">Metal-binding</keyword>
<keyword evidence="6 8" id="KW-0408">Iron</keyword>
<dbReference type="InterPro" id="IPR017972">
    <property type="entry name" value="Cyt_P450_CS"/>
</dbReference>
<comment type="similarity">
    <text evidence="2 9">Belongs to the cytochrome P450 family.</text>
</comment>
<dbReference type="OrthoDB" id="3934656at2759"/>